<comment type="caution">
    <text evidence="1">The sequence shown here is derived from an EMBL/GenBank/DDBJ whole genome shotgun (WGS) entry which is preliminary data.</text>
</comment>
<evidence type="ECO:0000313" key="2">
    <source>
        <dbReference type="Proteomes" id="UP000179179"/>
    </source>
</evidence>
<reference evidence="1 2" key="1">
    <citation type="journal article" date="2016" name="Genome Biol. Evol.">
        <title>Draft genome sequence of an aflatoxigenic Aspergillus species, A. bombycis.</title>
        <authorList>
            <person name="Moore G.G."/>
            <person name="Mack B.M."/>
            <person name="Beltz S.B."/>
            <person name="Gilbert M.K."/>
        </authorList>
    </citation>
    <scope>NUCLEOTIDE SEQUENCE [LARGE SCALE GENOMIC DNA]</scope>
    <source>
        <strain evidence="2">NRRL 26010</strain>
    </source>
</reference>
<dbReference type="RefSeq" id="XP_022384443.1">
    <property type="nucleotide sequence ID" value="XM_022538160.1"/>
</dbReference>
<dbReference type="GeneID" id="34454422"/>
<dbReference type="EMBL" id="LYCR01000133">
    <property type="protein sequence ID" value="OGM40726.1"/>
    <property type="molecule type" value="Genomic_DNA"/>
</dbReference>
<keyword evidence="2" id="KW-1185">Reference proteome</keyword>
<dbReference type="OrthoDB" id="408631at2759"/>
<evidence type="ECO:0000313" key="1">
    <source>
        <dbReference type="EMBL" id="OGM40726.1"/>
    </source>
</evidence>
<accession>A0A1F7ZMN8</accession>
<dbReference type="Proteomes" id="UP000179179">
    <property type="component" value="Unassembled WGS sequence"/>
</dbReference>
<dbReference type="AlphaFoldDB" id="A0A1F7ZMN8"/>
<proteinExistence type="predicted"/>
<sequence>MAVSFTFSYNTNSGFSGSLVVARLPRMVLSTLGFSANVHRLTGFKETTMHLAVTLRASRLGEEFRDFSINFPTCYRLSQAFDYNRNSSAIFKVTFDAGSELYGVTMLLLVNDDIDWTGACNRMLAKDMAGY</sequence>
<protein>
    <submittedName>
        <fullName evidence="1">Uncharacterized protein</fullName>
    </submittedName>
</protein>
<organism evidence="1 2">
    <name type="scientific">Aspergillus bombycis</name>
    <dbReference type="NCBI Taxonomy" id="109264"/>
    <lineage>
        <taxon>Eukaryota</taxon>
        <taxon>Fungi</taxon>
        <taxon>Dikarya</taxon>
        <taxon>Ascomycota</taxon>
        <taxon>Pezizomycotina</taxon>
        <taxon>Eurotiomycetes</taxon>
        <taxon>Eurotiomycetidae</taxon>
        <taxon>Eurotiales</taxon>
        <taxon>Aspergillaceae</taxon>
        <taxon>Aspergillus</taxon>
    </lineage>
</organism>
<gene>
    <name evidence="1" type="ORF">ABOM_011032</name>
</gene>
<name>A0A1F7ZMN8_9EURO</name>